<feature type="compositionally biased region" description="Polar residues" evidence="1">
    <location>
        <begin position="192"/>
        <end position="207"/>
    </location>
</feature>
<evidence type="ECO:0000256" key="1">
    <source>
        <dbReference type="SAM" id="MobiDB-lite"/>
    </source>
</evidence>
<feature type="non-terminal residue" evidence="3">
    <location>
        <position position="1"/>
    </location>
</feature>
<accession>A0A9P5UBQ4</accession>
<protein>
    <submittedName>
        <fullName evidence="3">Uncharacterized protein</fullName>
    </submittedName>
</protein>
<keyword evidence="2" id="KW-0472">Membrane</keyword>
<feature type="region of interest" description="Disordered" evidence="1">
    <location>
        <begin position="182"/>
        <end position="207"/>
    </location>
</feature>
<sequence length="207" mass="22099">VPITSMSFQMPITSLSSTPPPQATFTTTRLITTQMPITSLNSTSPPQAIFTTTRLITTQMSIAPLKSTPTSQAIFTTTRLIATTTGVNTAIPSPSALLSHHSHSPGVLVGSIAGGLVGFLLLALSATCIWRRRRVRRTIKRPDLYPAATIPEESLVPQSYWDGDSDLSSLAPSDSVSRAVHSFPKKVRPLAPSTTMTSVSEESNGRP</sequence>
<proteinExistence type="predicted"/>
<feature type="transmembrane region" description="Helical" evidence="2">
    <location>
        <begin position="107"/>
        <end position="130"/>
    </location>
</feature>
<gene>
    <name evidence="3" type="ORF">BDP27DRAFT_1319225</name>
</gene>
<keyword evidence="2" id="KW-0812">Transmembrane</keyword>
<evidence type="ECO:0000313" key="3">
    <source>
        <dbReference type="EMBL" id="KAF9073322.1"/>
    </source>
</evidence>
<dbReference type="AlphaFoldDB" id="A0A9P5UBQ4"/>
<organism evidence="3 4">
    <name type="scientific">Rhodocollybia butyracea</name>
    <dbReference type="NCBI Taxonomy" id="206335"/>
    <lineage>
        <taxon>Eukaryota</taxon>
        <taxon>Fungi</taxon>
        <taxon>Dikarya</taxon>
        <taxon>Basidiomycota</taxon>
        <taxon>Agaricomycotina</taxon>
        <taxon>Agaricomycetes</taxon>
        <taxon>Agaricomycetidae</taxon>
        <taxon>Agaricales</taxon>
        <taxon>Marasmiineae</taxon>
        <taxon>Omphalotaceae</taxon>
        <taxon>Rhodocollybia</taxon>
    </lineage>
</organism>
<evidence type="ECO:0000256" key="2">
    <source>
        <dbReference type="SAM" id="Phobius"/>
    </source>
</evidence>
<name>A0A9P5UBQ4_9AGAR</name>
<dbReference type="EMBL" id="JADNRY010000019">
    <property type="protein sequence ID" value="KAF9073322.1"/>
    <property type="molecule type" value="Genomic_DNA"/>
</dbReference>
<reference evidence="3" key="1">
    <citation type="submission" date="2020-11" db="EMBL/GenBank/DDBJ databases">
        <authorList>
            <consortium name="DOE Joint Genome Institute"/>
            <person name="Ahrendt S."/>
            <person name="Riley R."/>
            <person name="Andreopoulos W."/>
            <person name="Labutti K."/>
            <person name="Pangilinan J."/>
            <person name="Ruiz-Duenas F.J."/>
            <person name="Barrasa J.M."/>
            <person name="Sanchez-Garcia M."/>
            <person name="Camarero S."/>
            <person name="Miyauchi S."/>
            <person name="Serrano A."/>
            <person name="Linde D."/>
            <person name="Babiker R."/>
            <person name="Drula E."/>
            <person name="Ayuso-Fernandez I."/>
            <person name="Pacheco R."/>
            <person name="Padilla G."/>
            <person name="Ferreira P."/>
            <person name="Barriuso J."/>
            <person name="Kellner H."/>
            <person name="Castanera R."/>
            <person name="Alfaro M."/>
            <person name="Ramirez L."/>
            <person name="Pisabarro A.G."/>
            <person name="Kuo A."/>
            <person name="Tritt A."/>
            <person name="Lipzen A."/>
            <person name="He G."/>
            <person name="Yan M."/>
            <person name="Ng V."/>
            <person name="Cullen D."/>
            <person name="Martin F."/>
            <person name="Rosso M.-N."/>
            <person name="Henrissat B."/>
            <person name="Hibbett D."/>
            <person name="Martinez A.T."/>
            <person name="Grigoriev I.V."/>
        </authorList>
    </citation>
    <scope>NUCLEOTIDE SEQUENCE</scope>
    <source>
        <strain evidence="3">AH 40177</strain>
    </source>
</reference>
<comment type="caution">
    <text evidence="3">The sequence shown here is derived from an EMBL/GenBank/DDBJ whole genome shotgun (WGS) entry which is preliminary data.</text>
</comment>
<keyword evidence="2" id="KW-1133">Transmembrane helix</keyword>
<keyword evidence="4" id="KW-1185">Reference proteome</keyword>
<evidence type="ECO:0000313" key="4">
    <source>
        <dbReference type="Proteomes" id="UP000772434"/>
    </source>
</evidence>
<dbReference type="Proteomes" id="UP000772434">
    <property type="component" value="Unassembled WGS sequence"/>
</dbReference>